<dbReference type="PANTHER" id="PTHR42648:SF18">
    <property type="entry name" value="RETROTRANSPOSON, UNCLASSIFIED-LIKE PROTEIN"/>
    <property type="match status" value="1"/>
</dbReference>
<reference evidence="8 9" key="1">
    <citation type="journal article" date="2018" name="BMC Genomics">
        <title>Comparative genomics of the wheat fungal pathogen Pyrenophora tritici-repentis reveals chromosomal variations and genome plasticity.</title>
        <authorList>
            <person name="Moolhuijzen P."/>
            <person name="See P.T."/>
            <person name="Hane J.K."/>
            <person name="Shi G."/>
            <person name="Liu Z."/>
            <person name="Oliver R.P."/>
            <person name="Moffat C.S."/>
        </authorList>
    </citation>
    <scope>NUCLEOTIDE SEQUENCE [LARGE SCALE GENOMIC DNA]</scope>
    <source>
        <strain evidence="8">M4</strain>
    </source>
</reference>
<feature type="region of interest" description="Disordered" evidence="6">
    <location>
        <begin position="217"/>
        <end position="259"/>
    </location>
</feature>
<feature type="compositionally biased region" description="Low complexity" evidence="6">
    <location>
        <begin position="792"/>
        <end position="816"/>
    </location>
</feature>
<dbReference type="Gene3D" id="3.30.420.10">
    <property type="entry name" value="Ribonuclease H-like superfamily/Ribonuclease H"/>
    <property type="match status" value="1"/>
</dbReference>
<keyword evidence="1" id="KW-0815">Transposition</keyword>
<evidence type="ECO:0000256" key="4">
    <source>
        <dbReference type="ARBA" id="ARBA00048173"/>
    </source>
</evidence>
<feature type="region of interest" description="Disordered" evidence="6">
    <location>
        <begin position="157"/>
        <end position="176"/>
    </location>
</feature>
<dbReference type="EMBL" id="NQIK02000005">
    <property type="protein sequence ID" value="KAF7570476.1"/>
    <property type="molecule type" value="Genomic_DNA"/>
</dbReference>
<sequence>MAAEKEEWKIPQLTAENHDTWFRRNKVKLKGRKSSILTEAMEELEIAETDKHTKIRVNIEKRDKYLEDEATAIDLLFRSLSEDDQALIDEYDTAFQFWAYLQKKSLPKEFKTTIDTLNAQLNLTVEQKLKFLEEKEVRDQQDANEKALPAFRKTEKYVPPYRRRNHKNSPLSSDSESGAKFTVQCFLCDGAHGVRDCPRRERARKLLKEYDAKKSSKLLVKTPKQRNSHKRTGKAYGAEEVNSESDELSETSDSEPEEIETCRLSKDIVGKASPSTWAADTGASSHMSDQPSLFRRMIKIKRRVVRVGGGELYADWKGEAQVVCKDGSSTWLSEVLLVPNLGVNLLSGRRICAASLKGRFNSHALYFKLGKKVIIEATMDDGLYVVSHIADGYQETAFLGTELHAPVKSELKVNEKERYLLYHRRFAHLGPAKIAKLHEVTTLQKKIQVPEKIEICEVCSLTKMKNSIPKQLREHKATKLALVQFDIAGPFPTSLRGNRWFLLIIDSYTRKNWVIPLKKKGDAQRELQIWKTFVEHQTGEKVKAAGTDNAPELLQQAEEWRVTQGVEIQPTTIASSHQNGPAERNIQIAEADMRAMLKDAGLPIEFWDEAVEADAYLRNRTNTGPTINGKQVSPEEAFTGTKPSIDHIRVWGSKCYSYINPKTIPADQRHDKLVDRGRVGVFMGYSETTNKQFKFYSPELGYTSRTSRLSVDEYTPGGKVELRLRNIPAGPQGTQNTMPDRKPRGRPRKDLESSPAEPMEPPPAKSMELSPAEPIEPSPVELMEPSPVELMEPSPVESMEPSPAEIVEPVPENPIELSSAELTPEPVKRHRGRPGKLTTIPPTAPSDERVPNLVDEEGPEEPYTQSVREEEAPRYFTRQAKRKRSNEEVVEDERFSKIVKAMLAQAGLIEEQTRLSEKAFAATEIAGIQIPRHTSKLSTTQSMESNGKQQYLKR</sequence>
<name>A0A834RU97_9PLEO</name>
<evidence type="ECO:0000256" key="6">
    <source>
        <dbReference type="SAM" id="MobiDB-lite"/>
    </source>
</evidence>
<evidence type="ECO:0000256" key="1">
    <source>
        <dbReference type="ARBA" id="ARBA00022578"/>
    </source>
</evidence>
<dbReference type="GO" id="GO:0032196">
    <property type="term" value="P:transposition"/>
    <property type="evidence" value="ECO:0007669"/>
    <property type="project" value="UniProtKB-KW"/>
</dbReference>
<organism evidence="8 9">
    <name type="scientific">Pyrenophora tritici-repentis</name>
    <dbReference type="NCBI Taxonomy" id="45151"/>
    <lineage>
        <taxon>Eukaryota</taxon>
        <taxon>Fungi</taxon>
        <taxon>Dikarya</taxon>
        <taxon>Ascomycota</taxon>
        <taxon>Pezizomycotina</taxon>
        <taxon>Dothideomycetes</taxon>
        <taxon>Pleosporomycetidae</taxon>
        <taxon>Pleosporales</taxon>
        <taxon>Pleosporineae</taxon>
        <taxon>Pleosporaceae</taxon>
        <taxon>Pyrenophora</taxon>
    </lineage>
</organism>
<dbReference type="InterPro" id="IPR054722">
    <property type="entry name" value="PolX-like_BBD"/>
</dbReference>
<evidence type="ECO:0000313" key="8">
    <source>
        <dbReference type="EMBL" id="KAF7570476.1"/>
    </source>
</evidence>
<evidence type="ECO:0000256" key="2">
    <source>
        <dbReference type="ARBA" id="ARBA00022670"/>
    </source>
</evidence>
<feature type="region of interest" description="Disordered" evidence="6">
    <location>
        <begin position="720"/>
        <end position="888"/>
    </location>
</feature>
<dbReference type="GO" id="GO:0003723">
    <property type="term" value="F:RNA binding"/>
    <property type="evidence" value="ECO:0007669"/>
    <property type="project" value="UniProtKB-KW"/>
</dbReference>
<dbReference type="InterPro" id="IPR012337">
    <property type="entry name" value="RNaseH-like_sf"/>
</dbReference>
<keyword evidence="2" id="KW-0645">Protease</keyword>
<dbReference type="InterPro" id="IPR036397">
    <property type="entry name" value="RNaseH_sf"/>
</dbReference>
<dbReference type="AlphaFoldDB" id="A0A834RU97"/>
<dbReference type="GO" id="GO:0003887">
    <property type="term" value="F:DNA-directed DNA polymerase activity"/>
    <property type="evidence" value="ECO:0007669"/>
    <property type="project" value="UniProtKB-EC"/>
</dbReference>
<accession>A0A834RU97</accession>
<feature type="compositionally biased region" description="Basic residues" evidence="6">
    <location>
        <begin position="223"/>
        <end position="233"/>
    </location>
</feature>
<gene>
    <name evidence="8" type="ORF">PtrM4_104780</name>
</gene>
<protein>
    <recommendedName>
        <fullName evidence="7">Integrase catalytic domain-containing protein</fullName>
    </recommendedName>
</protein>
<dbReference type="Pfam" id="PF22936">
    <property type="entry name" value="Pol_BBD"/>
    <property type="match status" value="1"/>
</dbReference>
<dbReference type="Proteomes" id="UP000245464">
    <property type="component" value="Chromosome 5"/>
</dbReference>
<dbReference type="PROSITE" id="PS50994">
    <property type="entry name" value="INTEGRASE"/>
    <property type="match status" value="1"/>
</dbReference>
<feature type="domain" description="Integrase catalytic" evidence="7">
    <location>
        <begin position="465"/>
        <end position="642"/>
    </location>
</feature>
<dbReference type="GO" id="GO:0003964">
    <property type="term" value="F:RNA-directed DNA polymerase activity"/>
    <property type="evidence" value="ECO:0007669"/>
    <property type="project" value="UniProtKB-EC"/>
</dbReference>
<feature type="compositionally biased region" description="Acidic residues" evidence="6">
    <location>
        <begin position="241"/>
        <end position="259"/>
    </location>
</feature>
<feature type="region of interest" description="Disordered" evidence="6">
    <location>
        <begin position="930"/>
        <end position="954"/>
    </location>
</feature>
<dbReference type="InterPro" id="IPR039537">
    <property type="entry name" value="Retrotran_Ty1/copia-like"/>
</dbReference>
<dbReference type="GO" id="GO:0008233">
    <property type="term" value="F:peptidase activity"/>
    <property type="evidence" value="ECO:0007669"/>
    <property type="project" value="UniProtKB-KW"/>
</dbReference>
<dbReference type="GO" id="GO:0006508">
    <property type="term" value="P:proteolysis"/>
    <property type="evidence" value="ECO:0007669"/>
    <property type="project" value="UniProtKB-KW"/>
</dbReference>
<dbReference type="KEGG" id="ptrr:90956617"/>
<proteinExistence type="predicted"/>
<dbReference type="SUPFAM" id="SSF53098">
    <property type="entry name" value="Ribonuclease H-like"/>
    <property type="match status" value="1"/>
</dbReference>
<dbReference type="InterPro" id="IPR001584">
    <property type="entry name" value="Integrase_cat-core"/>
</dbReference>
<dbReference type="PANTHER" id="PTHR42648">
    <property type="entry name" value="TRANSPOSASE, PUTATIVE-RELATED"/>
    <property type="match status" value="1"/>
</dbReference>
<keyword evidence="2" id="KW-0378">Hydrolase</keyword>
<dbReference type="GO" id="GO:0005634">
    <property type="term" value="C:nucleus"/>
    <property type="evidence" value="ECO:0007669"/>
    <property type="project" value="UniProtKB-ARBA"/>
</dbReference>
<keyword evidence="3" id="KW-0694">RNA-binding</keyword>
<dbReference type="GO" id="GO:0015074">
    <property type="term" value="P:DNA integration"/>
    <property type="evidence" value="ECO:0007669"/>
    <property type="project" value="InterPro"/>
</dbReference>
<evidence type="ECO:0000259" key="7">
    <source>
        <dbReference type="PROSITE" id="PS50994"/>
    </source>
</evidence>
<evidence type="ECO:0000256" key="5">
    <source>
        <dbReference type="ARBA" id="ARBA00049244"/>
    </source>
</evidence>
<evidence type="ECO:0000256" key="3">
    <source>
        <dbReference type="ARBA" id="ARBA00022884"/>
    </source>
</evidence>
<comment type="catalytic activity">
    <reaction evidence="5">
        <text>DNA(n) + a 2'-deoxyribonucleoside 5'-triphosphate = DNA(n+1) + diphosphate</text>
        <dbReference type="Rhea" id="RHEA:22508"/>
        <dbReference type="Rhea" id="RHEA-COMP:17339"/>
        <dbReference type="Rhea" id="RHEA-COMP:17340"/>
        <dbReference type="ChEBI" id="CHEBI:33019"/>
        <dbReference type="ChEBI" id="CHEBI:61560"/>
        <dbReference type="ChEBI" id="CHEBI:173112"/>
        <dbReference type="EC" id="2.7.7.7"/>
    </reaction>
</comment>
<comment type="caution">
    <text evidence="8">The sequence shown here is derived from an EMBL/GenBank/DDBJ whole genome shotgun (WGS) entry which is preliminary data.</text>
</comment>
<comment type="catalytic activity">
    <reaction evidence="4">
        <text>DNA(n) + a 2'-deoxyribonucleoside 5'-triphosphate = DNA(n+1) + diphosphate</text>
        <dbReference type="Rhea" id="RHEA:22508"/>
        <dbReference type="Rhea" id="RHEA-COMP:17339"/>
        <dbReference type="Rhea" id="RHEA-COMP:17340"/>
        <dbReference type="ChEBI" id="CHEBI:33019"/>
        <dbReference type="ChEBI" id="CHEBI:61560"/>
        <dbReference type="ChEBI" id="CHEBI:173112"/>
        <dbReference type="EC" id="2.7.7.49"/>
    </reaction>
</comment>
<feature type="compositionally biased region" description="Polar residues" evidence="6">
    <location>
        <begin position="936"/>
        <end position="954"/>
    </location>
</feature>
<dbReference type="RefSeq" id="XP_065962033.1">
    <property type="nucleotide sequence ID" value="XM_066107584.1"/>
</dbReference>
<evidence type="ECO:0000313" key="9">
    <source>
        <dbReference type="Proteomes" id="UP000245464"/>
    </source>
</evidence>
<dbReference type="GeneID" id="90956617"/>